<sequence>MKNKVMLRLLIVSLGLNIGMFTMLLYEKFTQKRITQRIIYDDDVFEELNLSKEQEMKIDELREKWFKLNDSIINRMIVVEANLDTIDEEDFIRTDSLNDIIVALEDTHKILFEKYLSDYETILDDSQLKIFKAWVNPKVKVIKIKIDKDSDDENVDIRIMKRIETDSTKEEKK</sequence>
<dbReference type="Proteomes" id="UP000264062">
    <property type="component" value="Unassembled WGS sequence"/>
</dbReference>
<keyword evidence="1" id="KW-0472">Membrane</keyword>
<evidence type="ECO:0000313" key="3">
    <source>
        <dbReference type="Proteomes" id="UP000264062"/>
    </source>
</evidence>
<comment type="caution">
    <text evidence="2">The sequence shown here is derived from an EMBL/GenBank/DDBJ whole genome shotgun (WGS) entry which is preliminary data.</text>
</comment>
<evidence type="ECO:0000256" key="1">
    <source>
        <dbReference type="SAM" id="Phobius"/>
    </source>
</evidence>
<accession>A0A350H928</accession>
<reference evidence="2 3" key="1">
    <citation type="journal article" date="2018" name="Nat. Biotechnol.">
        <title>A standardized bacterial taxonomy based on genome phylogeny substantially revises the tree of life.</title>
        <authorList>
            <person name="Parks D.H."/>
            <person name="Chuvochina M."/>
            <person name="Waite D.W."/>
            <person name="Rinke C."/>
            <person name="Skarshewski A."/>
            <person name="Chaumeil P.A."/>
            <person name="Hugenholtz P."/>
        </authorList>
    </citation>
    <scope>NUCLEOTIDE SEQUENCE [LARGE SCALE GENOMIC DNA]</scope>
    <source>
        <strain evidence="2">UBA9956</strain>
    </source>
</reference>
<dbReference type="AlphaFoldDB" id="A0A350H928"/>
<protein>
    <submittedName>
        <fullName evidence="2">Uncharacterized protein</fullName>
    </submittedName>
</protein>
<evidence type="ECO:0000313" key="2">
    <source>
        <dbReference type="EMBL" id="HAV92044.1"/>
    </source>
</evidence>
<keyword evidence="1" id="KW-0812">Transmembrane</keyword>
<feature type="transmembrane region" description="Helical" evidence="1">
    <location>
        <begin position="6"/>
        <end position="26"/>
    </location>
</feature>
<keyword evidence="1" id="KW-1133">Transmembrane helix</keyword>
<proteinExistence type="predicted"/>
<dbReference type="EMBL" id="DMZY01000079">
    <property type="protein sequence ID" value="HAV92044.1"/>
    <property type="molecule type" value="Genomic_DNA"/>
</dbReference>
<gene>
    <name evidence="2" type="ORF">DCW38_02555</name>
</gene>
<name>A0A350H928_UNCW3</name>
<organism evidence="2 3">
    <name type="scientific">candidate division WOR-3 bacterium</name>
    <dbReference type="NCBI Taxonomy" id="2052148"/>
    <lineage>
        <taxon>Bacteria</taxon>
        <taxon>Bacteria division WOR-3</taxon>
    </lineage>
</organism>